<evidence type="ECO:0000256" key="5">
    <source>
        <dbReference type="SAM" id="Phobius"/>
    </source>
</evidence>
<dbReference type="PANTHER" id="PTHR30329">
    <property type="entry name" value="STATOR ELEMENT OF FLAGELLAR MOTOR COMPLEX"/>
    <property type="match status" value="1"/>
</dbReference>
<feature type="domain" description="OmpA-like" evidence="6">
    <location>
        <begin position="88"/>
        <end position="206"/>
    </location>
</feature>
<dbReference type="RefSeq" id="WP_138284179.1">
    <property type="nucleotide sequence ID" value="NZ_BMGE01000008.1"/>
</dbReference>
<protein>
    <submittedName>
        <fullName evidence="7">OmpA family protein</fullName>
    </submittedName>
</protein>
<evidence type="ECO:0000259" key="6">
    <source>
        <dbReference type="PROSITE" id="PS51123"/>
    </source>
</evidence>
<dbReference type="Gene3D" id="3.30.1330.60">
    <property type="entry name" value="OmpA-like domain"/>
    <property type="match status" value="1"/>
</dbReference>
<evidence type="ECO:0000256" key="4">
    <source>
        <dbReference type="PROSITE-ProRule" id="PRU00473"/>
    </source>
</evidence>
<dbReference type="InterPro" id="IPR006665">
    <property type="entry name" value="OmpA-like"/>
</dbReference>
<proteinExistence type="predicted"/>
<dbReference type="InterPro" id="IPR036737">
    <property type="entry name" value="OmpA-like_sf"/>
</dbReference>
<dbReference type="InterPro" id="IPR050330">
    <property type="entry name" value="Bact_OuterMem_StrucFunc"/>
</dbReference>
<gene>
    <name evidence="7" type="ORF">FEM55_24600</name>
</gene>
<keyword evidence="5" id="KW-0812">Transmembrane</keyword>
<comment type="subcellular location">
    <subcellularLocation>
        <location evidence="1">Cell outer membrane</location>
    </subcellularLocation>
</comment>
<dbReference type="AlphaFoldDB" id="A0A5R9K345"/>
<accession>A0A5R9K345</accession>
<dbReference type="CDD" id="cd07185">
    <property type="entry name" value="OmpA_C-like"/>
    <property type="match status" value="1"/>
</dbReference>
<dbReference type="EMBL" id="VCEI01000033">
    <property type="protein sequence ID" value="TLU88690.1"/>
    <property type="molecule type" value="Genomic_DNA"/>
</dbReference>
<dbReference type="Proteomes" id="UP000309788">
    <property type="component" value="Unassembled WGS sequence"/>
</dbReference>
<dbReference type="PRINTS" id="PR01021">
    <property type="entry name" value="OMPADOMAIN"/>
</dbReference>
<keyword evidence="5" id="KW-1133">Transmembrane helix</keyword>
<evidence type="ECO:0000313" key="7">
    <source>
        <dbReference type="EMBL" id="TLU88690.1"/>
    </source>
</evidence>
<dbReference type="OrthoDB" id="853367at2"/>
<dbReference type="Pfam" id="PF00691">
    <property type="entry name" value="OmpA"/>
    <property type="match status" value="1"/>
</dbReference>
<keyword evidence="2 4" id="KW-0472">Membrane</keyword>
<dbReference type="GO" id="GO:0009279">
    <property type="term" value="C:cell outer membrane"/>
    <property type="evidence" value="ECO:0007669"/>
    <property type="project" value="UniProtKB-SubCell"/>
</dbReference>
<dbReference type="InterPro" id="IPR006664">
    <property type="entry name" value="OMP_bac"/>
</dbReference>
<name>A0A5R9K345_9BACT</name>
<keyword evidence="3" id="KW-0998">Cell outer membrane</keyword>
<keyword evidence="8" id="KW-1185">Reference proteome</keyword>
<organism evidence="7 8">
    <name type="scientific">Dyadobacter sediminis</name>
    <dbReference type="NCBI Taxonomy" id="1493691"/>
    <lineage>
        <taxon>Bacteria</taxon>
        <taxon>Pseudomonadati</taxon>
        <taxon>Bacteroidota</taxon>
        <taxon>Cytophagia</taxon>
        <taxon>Cytophagales</taxon>
        <taxon>Spirosomataceae</taxon>
        <taxon>Dyadobacter</taxon>
    </lineage>
</organism>
<comment type="caution">
    <text evidence="7">The sequence shown here is derived from an EMBL/GenBank/DDBJ whole genome shotgun (WGS) entry which is preliminary data.</text>
</comment>
<dbReference type="SUPFAM" id="SSF103088">
    <property type="entry name" value="OmpA-like"/>
    <property type="match status" value="1"/>
</dbReference>
<feature type="transmembrane region" description="Helical" evidence="5">
    <location>
        <begin position="14"/>
        <end position="31"/>
    </location>
</feature>
<reference evidence="7 8" key="1">
    <citation type="submission" date="2019-05" db="EMBL/GenBank/DDBJ databases">
        <authorList>
            <person name="Qu J.-H."/>
        </authorList>
    </citation>
    <scope>NUCLEOTIDE SEQUENCE [LARGE SCALE GENOMIC DNA]</scope>
    <source>
        <strain evidence="7 8">Z12</strain>
    </source>
</reference>
<dbReference type="PANTHER" id="PTHR30329:SF21">
    <property type="entry name" value="LIPOPROTEIN YIAD-RELATED"/>
    <property type="match status" value="1"/>
</dbReference>
<evidence type="ECO:0000256" key="1">
    <source>
        <dbReference type="ARBA" id="ARBA00004442"/>
    </source>
</evidence>
<dbReference type="PROSITE" id="PS51123">
    <property type="entry name" value="OMPA_2"/>
    <property type="match status" value="1"/>
</dbReference>
<evidence type="ECO:0000256" key="2">
    <source>
        <dbReference type="ARBA" id="ARBA00023136"/>
    </source>
</evidence>
<evidence type="ECO:0000256" key="3">
    <source>
        <dbReference type="ARBA" id="ARBA00023237"/>
    </source>
</evidence>
<sequence length="206" mass="22724">MAELDVQPKRSRPWWFWLLILLAIIALIALLRGCNKGFDDVKDVAASTDSTTDVQAVTVPEWDNVDFDTDRATFDEITDTSIAISGDDNYTIYALGENILFATGENQVRKNAETQLKQISASLQKRFATNALAVYGNTDSTGSAGLNKELGKQRAESVKQWLIQNANIQADKITVMSKGESDPVASNKTTSGRHMNRRVEIVVKAK</sequence>
<evidence type="ECO:0000313" key="8">
    <source>
        <dbReference type="Proteomes" id="UP000309788"/>
    </source>
</evidence>